<keyword evidence="3" id="KW-1185">Reference proteome</keyword>
<reference evidence="3" key="1">
    <citation type="submission" date="2014-04" db="EMBL/GenBank/DDBJ databases">
        <title>Evolutionary Origins and Diversification of the Mycorrhizal Mutualists.</title>
        <authorList>
            <consortium name="DOE Joint Genome Institute"/>
            <consortium name="Mycorrhizal Genomics Consortium"/>
            <person name="Kohler A."/>
            <person name="Kuo A."/>
            <person name="Nagy L.G."/>
            <person name="Floudas D."/>
            <person name="Copeland A."/>
            <person name="Barry K.W."/>
            <person name="Cichocki N."/>
            <person name="Veneault-Fourrey C."/>
            <person name="LaButti K."/>
            <person name="Lindquist E.A."/>
            <person name="Lipzen A."/>
            <person name="Lundell T."/>
            <person name="Morin E."/>
            <person name="Murat C."/>
            <person name="Riley R."/>
            <person name="Ohm R."/>
            <person name="Sun H."/>
            <person name="Tunlid A."/>
            <person name="Henrissat B."/>
            <person name="Grigoriev I.V."/>
            <person name="Hibbett D.S."/>
            <person name="Martin F."/>
        </authorList>
    </citation>
    <scope>NUCLEOTIDE SEQUENCE [LARGE SCALE GENOMIC DNA]</scope>
    <source>
        <strain evidence="3">FD-334 SS-4</strain>
    </source>
</reference>
<feature type="region of interest" description="Disordered" evidence="1">
    <location>
        <begin position="1"/>
        <end position="31"/>
    </location>
</feature>
<accession>A0A0D2NRN6</accession>
<dbReference type="EMBL" id="KN817578">
    <property type="protein sequence ID" value="KJA19361.1"/>
    <property type="molecule type" value="Genomic_DNA"/>
</dbReference>
<evidence type="ECO:0000313" key="2">
    <source>
        <dbReference type="EMBL" id="KJA19361.1"/>
    </source>
</evidence>
<feature type="compositionally biased region" description="Low complexity" evidence="1">
    <location>
        <begin position="15"/>
        <end position="30"/>
    </location>
</feature>
<evidence type="ECO:0000313" key="3">
    <source>
        <dbReference type="Proteomes" id="UP000054270"/>
    </source>
</evidence>
<evidence type="ECO:0000256" key="1">
    <source>
        <dbReference type="SAM" id="MobiDB-lite"/>
    </source>
</evidence>
<sequence length="133" mass="14394">MSGTSHPTGERHALPRAAHPVAARHASPSSHIRLERVRGIADTVRASRVAAVPAHTSSTPHERSLHARVQDAQYHRIQRPNAMLALPAPRPAVARHIRPDLTLCATQGRLPAQSPTVCPARPAYPPTLPRMPP</sequence>
<organism evidence="2 3">
    <name type="scientific">Hypholoma sublateritium (strain FD-334 SS-4)</name>
    <dbReference type="NCBI Taxonomy" id="945553"/>
    <lineage>
        <taxon>Eukaryota</taxon>
        <taxon>Fungi</taxon>
        <taxon>Dikarya</taxon>
        <taxon>Basidiomycota</taxon>
        <taxon>Agaricomycotina</taxon>
        <taxon>Agaricomycetes</taxon>
        <taxon>Agaricomycetidae</taxon>
        <taxon>Agaricales</taxon>
        <taxon>Agaricineae</taxon>
        <taxon>Strophariaceae</taxon>
        <taxon>Hypholoma</taxon>
    </lineage>
</organism>
<dbReference type="Proteomes" id="UP000054270">
    <property type="component" value="Unassembled WGS sequence"/>
</dbReference>
<dbReference type="AlphaFoldDB" id="A0A0D2NRN6"/>
<protein>
    <submittedName>
        <fullName evidence="2">Uncharacterized protein</fullName>
    </submittedName>
</protein>
<name>A0A0D2NRN6_HYPSF</name>
<gene>
    <name evidence="2" type="ORF">HYPSUDRAFT_204588</name>
</gene>
<proteinExistence type="predicted"/>